<dbReference type="Proteomes" id="UP000663193">
    <property type="component" value="Chromosome 7"/>
</dbReference>
<sequence>MSGSISSFLGDLNDYDKISEADDGWTYWGFTIYRTYHGPDSDEQWSALLEKITDGVGESLTYLEEVDKNPDAVTKALLHFRTDARSDAATLDGMSLQDVRFAFLDGVGGQPMNTEENYPWRLFLLADAQVLQNPDLSLIKVAAPHYDPGRHVPRNGWSGRQKYFGWITMPTSAVLELYIQVEMFSFEYLAKGPGALWIPEDTWLGESTIKEMKSLHRDWQSQGS</sequence>
<accession>A0A7U2F2Y5</accession>
<dbReference type="EMBL" id="CP069029">
    <property type="protein sequence ID" value="QRC97766.1"/>
    <property type="molecule type" value="Genomic_DNA"/>
</dbReference>
<dbReference type="OrthoDB" id="6499973at2759"/>
<name>A0A7U2F2Y5_PHANO</name>
<keyword evidence="2" id="KW-1185">Reference proteome</keyword>
<dbReference type="VEuPathDB" id="FungiDB:JI435_084740"/>
<dbReference type="AlphaFoldDB" id="A0A7U2F2Y5"/>
<proteinExistence type="predicted"/>
<reference evidence="2" key="1">
    <citation type="journal article" date="2021" name="BMC Genomics">
        <title>Chromosome-level genome assembly and manually-curated proteome of model necrotroph Parastagonospora nodorum Sn15 reveals a genome-wide trove of candidate effector homologs, and redundancy of virulence-related functions within an accessory chromosome.</title>
        <authorList>
            <person name="Bertazzoni S."/>
            <person name="Jones D.A.B."/>
            <person name="Phan H.T."/>
            <person name="Tan K.-C."/>
            <person name="Hane J.K."/>
        </authorList>
    </citation>
    <scope>NUCLEOTIDE SEQUENCE [LARGE SCALE GENOMIC DNA]</scope>
    <source>
        <strain evidence="2">SN15 / ATCC MYA-4574 / FGSC 10173)</strain>
    </source>
</reference>
<evidence type="ECO:0000313" key="2">
    <source>
        <dbReference type="Proteomes" id="UP000663193"/>
    </source>
</evidence>
<gene>
    <name evidence="1" type="ORF">JI435_084740</name>
</gene>
<evidence type="ECO:0000313" key="1">
    <source>
        <dbReference type="EMBL" id="QRC97766.1"/>
    </source>
</evidence>
<organism evidence="1 2">
    <name type="scientific">Phaeosphaeria nodorum (strain SN15 / ATCC MYA-4574 / FGSC 10173)</name>
    <name type="common">Glume blotch fungus</name>
    <name type="synonym">Parastagonospora nodorum</name>
    <dbReference type="NCBI Taxonomy" id="321614"/>
    <lineage>
        <taxon>Eukaryota</taxon>
        <taxon>Fungi</taxon>
        <taxon>Dikarya</taxon>
        <taxon>Ascomycota</taxon>
        <taxon>Pezizomycotina</taxon>
        <taxon>Dothideomycetes</taxon>
        <taxon>Pleosporomycetidae</taxon>
        <taxon>Pleosporales</taxon>
        <taxon>Pleosporineae</taxon>
        <taxon>Phaeosphaeriaceae</taxon>
        <taxon>Parastagonospora</taxon>
    </lineage>
</organism>
<protein>
    <submittedName>
        <fullName evidence="1">Uncharacterized protein</fullName>
    </submittedName>
</protein>